<evidence type="ECO:0008006" key="4">
    <source>
        <dbReference type="Google" id="ProtNLM"/>
    </source>
</evidence>
<dbReference type="EMBL" id="ML978409">
    <property type="protein sequence ID" value="KAF2022906.1"/>
    <property type="molecule type" value="Genomic_DNA"/>
</dbReference>
<sequence length="421" mass="46934">MTNTTAVSQFPESTFMKCSYALLGTLNLVFGRLVDGILIPGDDVPQYAQDPVALLARIALRTPSTRLRSMELEIATDEATLMNFLLAHKDTLRSVTPTLLAEIAQDLSLQNLAQLCDFVPLPGSEKTRRRMLFAVDDAVWHGNKGRYQADYRAAVNHILLRKASHSDRHTGNWAAKSRVAILSYRMKRRLDNDTVPSDASSPSHKHPRTDQTDVYSLGRLVSVPGPIVPSSISLELRTSRTSWGRLDDNTVTHKDRQNALVPRRAFVAFHHRSTDDAQIDSIGICTFATSGILINGQHLKSKNKKGCTLYGFLHTGDKVKVYCGPECVEFLCEIYVGPGEKPRPAGTRFKVLVDRRSYNDDTKTARSQTMGHSSSHARLSSTRRYISSIQTSDRATNSHAPASSRRRTSCRHMTFSDENIH</sequence>
<protein>
    <recommendedName>
        <fullName evidence="4">FHA domain-containing protein</fullName>
    </recommendedName>
</protein>
<gene>
    <name evidence="2" type="ORF">EK21DRAFT_95342</name>
</gene>
<feature type="region of interest" description="Disordered" evidence="1">
    <location>
        <begin position="192"/>
        <end position="211"/>
    </location>
</feature>
<dbReference type="AlphaFoldDB" id="A0A9P4LE60"/>
<reference evidence="2" key="1">
    <citation type="journal article" date="2020" name="Stud. Mycol.">
        <title>101 Dothideomycetes genomes: a test case for predicting lifestyles and emergence of pathogens.</title>
        <authorList>
            <person name="Haridas S."/>
            <person name="Albert R."/>
            <person name="Binder M."/>
            <person name="Bloem J."/>
            <person name="Labutti K."/>
            <person name="Salamov A."/>
            <person name="Andreopoulos B."/>
            <person name="Baker S."/>
            <person name="Barry K."/>
            <person name="Bills G."/>
            <person name="Bluhm B."/>
            <person name="Cannon C."/>
            <person name="Castanera R."/>
            <person name="Culley D."/>
            <person name="Daum C."/>
            <person name="Ezra D."/>
            <person name="Gonzalez J."/>
            <person name="Henrissat B."/>
            <person name="Kuo A."/>
            <person name="Liang C."/>
            <person name="Lipzen A."/>
            <person name="Lutzoni F."/>
            <person name="Magnuson J."/>
            <person name="Mondo S."/>
            <person name="Nolan M."/>
            <person name="Ohm R."/>
            <person name="Pangilinan J."/>
            <person name="Park H.-J."/>
            <person name="Ramirez L."/>
            <person name="Alfaro M."/>
            <person name="Sun H."/>
            <person name="Tritt A."/>
            <person name="Yoshinaga Y."/>
            <person name="Zwiers L.-H."/>
            <person name="Turgeon B."/>
            <person name="Goodwin S."/>
            <person name="Spatafora J."/>
            <person name="Crous P."/>
            <person name="Grigoriev I."/>
        </authorList>
    </citation>
    <scope>NUCLEOTIDE SEQUENCE</scope>
    <source>
        <strain evidence="2">CBS 110217</strain>
    </source>
</reference>
<feature type="compositionally biased region" description="Polar residues" evidence="1">
    <location>
        <begin position="365"/>
        <end position="401"/>
    </location>
</feature>
<comment type="caution">
    <text evidence="2">The sequence shown here is derived from an EMBL/GenBank/DDBJ whole genome shotgun (WGS) entry which is preliminary data.</text>
</comment>
<name>A0A9P4LE60_9PLEO</name>
<feature type="region of interest" description="Disordered" evidence="1">
    <location>
        <begin position="360"/>
        <end position="421"/>
    </location>
</feature>
<accession>A0A9P4LE60</accession>
<organism evidence="2 3">
    <name type="scientific">Setomelanomma holmii</name>
    <dbReference type="NCBI Taxonomy" id="210430"/>
    <lineage>
        <taxon>Eukaryota</taxon>
        <taxon>Fungi</taxon>
        <taxon>Dikarya</taxon>
        <taxon>Ascomycota</taxon>
        <taxon>Pezizomycotina</taxon>
        <taxon>Dothideomycetes</taxon>
        <taxon>Pleosporomycetidae</taxon>
        <taxon>Pleosporales</taxon>
        <taxon>Pleosporineae</taxon>
        <taxon>Phaeosphaeriaceae</taxon>
        <taxon>Setomelanomma</taxon>
    </lineage>
</organism>
<evidence type="ECO:0000313" key="2">
    <source>
        <dbReference type="EMBL" id="KAF2022906.1"/>
    </source>
</evidence>
<keyword evidence="3" id="KW-1185">Reference proteome</keyword>
<dbReference type="Proteomes" id="UP000799777">
    <property type="component" value="Unassembled WGS sequence"/>
</dbReference>
<evidence type="ECO:0000313" key="3">
    <source>
        <dbReference type="Proteomes" id="UP000799777"/>
    </source>
</evidence>
<evidence type="ECO:0000256" key="1">
    <source>
        <dbReference type="SAM" id="MobiDB-lite"/>
    </source>
</evidence>
<proteinExistence type="predicted"/>